<accession>D2VXS5</accession>
<evidence type="ECO:0000256" key="1">
    <source>
        <dbReference type="SAM" id="MobiDB-lite"/>
    </source>
</evidence>
<dbReference type="OrthoDB" id="10000093at2759"/>
<dbReference type="EMBL" id="GG738908">
    <property type="protein sequence ID" value="EFC38389.1"/>
    <property type="molecule type" value="Genomic_DNA"/>
</dbReference>
<dbReference type="KEGG" id="ngr:NAEGRDRAFT_53094"/>
<dbReference type="AlphaFoldDB" id="D2VXS5"/>
<evidence type="ECO:0000313" key="3">
    <source>
        <dbReference type="Proteomes" id="UP000006671"/>
    </source>
</evidence>
<evidence type="ECO:0000313" key="2">
    <source>
        <dbReference type="EMBL" id="EFC38389.1"/>
    </source>
</evidence>
<sequence length="803" mass="93418">MPLGISHTKHLYEYSACVSSIQKACRRNLSNDVLFYTIEQDVSGYGNGTFEDLFTYACEDCFGSLELPIQLLELYVDWKKHVKKECKNKTSTAWKESEKSRKMLVGGALSVCRTLKSRIAAMGSIVALNSEFTELENDGKISNNLKWVHNINETKGMDAELILKNFEKVFDETFTNWNDYLENGKTNEKLETVKKSEIELLQLTHCIIMMEEIEKKKVENNKQKMVRSVLEYLKKEKRDDCINFVKKYCIYSMDDTSKHQSRLLICLFHFILGKLLKMEVNNKEMRLLNILSLMEIICLGVGSLKLNVQCGILYAVRSQMLQIDDEWENIDYDEITDEESIKDSMERLYSNVVEKPDASLLSKRREMTMLDVYFDKHTHAGKGKDTRTTLKKYCKNKKIDISEWGEDELNKSHPNVIKRFKNQKEGLPTQMSHFLDEGLKLDESLVLNIDNIYMDEAYKIYMNLEEKNTTKKARTNSIYPDVYKKWVKNFEQEEEEDSDEEEDSSDEEEKVESKKRKSTPKLRIKKKTKIEMISDFELLDTELCENILECPIGQTPTSSSKKKVYITSEYVFKGPYSQTNEKDMVNIRKIQFRTNLLNTEIGLSNILIPTVVKFESDSNYYLRYIRIGSDMTDSDIKDKGENLNKHNIVKDRKCLGISLATEYFKTQEDISSKIYESISTDFIGRYILGIGDVHLNNVIVNLDSNEAFGIDLDENRQTIPTAKKSKFTELLFVKSPGKKVKELFDNYVKKNKKTLKGMVDKFKNETFEEKLKLYREKFGVDESNCPSIEEIHTRCEALLHHLK</sequence>
<dbReference type="Gene3D" id="1.20.272.10">
    <property type="match status" value="1"/>
</dbReference>
<feature type="region of interest" description="Disordered" evidence="1">
    <location>
        <begin position="494"/>
        <end position="518"/>
    </location>
</feature>
<feature type="compositionally biased region" description="Acidic residues" evidence="1">
    <location>
        <begin position="494"/>
        <end position="510"/>
    </location>
</feature>
<keyword evidence="3" id="KW-1185">Reference proteome</keyword>
<dbReference type="Proteomes" id="UP000006671">
    <property type="component" value="Unassembled WGS sequence"/>
</dbReference>
<proteinExistence type="predicted"/>
<organism evidence="3">
    <name type="scientific">Naegleria gruberi</name>
    <name type="common">Amoeba</name>
    <dbReference type="NCBI Taxonomy" id="5762"/>
    <lineage>
        <taxon>Eukaryota</taxon>
        <taxon>Discoba</taxon>
        <taxon>Heterolobosea</taxon>
        <taxon>Tetramitia</taxon>
        <taxon>Eutetramitia</taxon>
        <taxon>Vahlkampfiidae</taxon>
        <taxon>Naegleria</taxon>
    </lineage>
</organism>
<name>D2VXS5_NAEGR</name>
<gene>
    <name evidence="2" type="ORF">NAEGRDRAFT_53094</name>
</gene>
<dbReference type="RefSeq" id="XP_002671133.1">
    <property type="nucleotide sequence ID" value="XM_002671087.1"/>
</dbReference>
<dbReference type="GeneID" id="8858221"/>
<dbReference type="InParanoid" id="D2VXS5"/>
<reference evidence="2 3" key="1">
    <citation type="journal article" date="2010" name="Cell">
        <title>The genome of Naegleria gruberi illuminates early eukaryotic versatility.</title>
        <authorList>
            <person name="Fritz-Laylin L.K."/>
            <person name="Prochnik S.E."/>
            <person name="Ginger M.L."/>
            <person name="Dacks J.B."/>
            <person name="Carpenter M.L."/>
            <person name="Field M.C."/>
            <person name="Kuo A."/>
            <person name="Paredez A."/>
            <person name="Chapman J."/>
            <person name="Pham J."/>
            <person name="Shu S."/>
            <person name="Neupane R."/>
            <person name="Cipriano M."/>
            <person name="Mancuso J."/>
            <person name="Tu H."/>
            <person name="Salamov A."/>
            <person name="Lindquist E."/>
            <person name="Shapiro H."/>
            <person name="Lucas S."/>
            <person name="Grigoriev I.V."/>
            <person name="Cande W.Z."/>
            <person name="Fulton C."/>
            <person name="Rokhsar D.S."/>
            <person name="Dawson S.C."/>
        </authorList>
    </citation>
    <scope>NUCLEOTIDE SEQUENCE [LARGE SCALE GENOMIC DNA]</scope>
    <source>
        <strain evidence="2 3">NEG-M</strain>
    </source>
</reference>
<dbReference type="VEuPathDB" id="AmoebaDB:NAEGRDRAFT_53094"/>
<protein>
    <submittedName>
        <fullName evidence="2">Predicted protein</fullName>
    </submittedName>
</protein>